<keyword evidence="1 4" id="KW-0732">Signal</keyword>
<dbReference type="Proteomes" id="UP000639772">
    <property type="component" value="Chromosome 1"/>
</dbReference>
<protein>
    <recommendedName>
        <fullName evidence="5">Pectinesterase inhibitor domain-containing protein</fullName>
    </recommendedName>
</protein>
<gene>
    <name evidence="6" type="ORF">HPP92_003885</name>
    <name evidence="7" type="ORF">HPP92_003886</name>
</gene>
<dbReference type="InterPro" id="IPR035513">
    <property type="entry name" value="Invertase/methylesterase_inhib"/>
</dbReference>
<keyword evidence="2" id="KW-1015">Disulfide bond</keyword>
<feature type="signal peptide" evidence="4">
    <location>
        <begin position="1"/>
        <end position="22"/>
    </location>
</feature>
<dbReference type="CDD" id="cd15795">
    <property type="entry name" value="PMEI-Pla_a_1_like"/>
    <property type="match status" value="1"/>
</dbReference>
<dbReference type="OrthoDB" id="1872906at2759"/>
<evidence type="ECO:0000259" key="5">
    <source>
        <dbReference type="SMART" id="SM00856"/>
    </source>
</evidence>
<dbReference type="PANTHER" id="PTHR35357">
    <property type="entry name" value="OS02G0537100 PROTEIN"/>
    <property type="match status" value="1"/>
</dbReference>
<dbReference type="GO" id="GO:0004857">
    <property type="term" value="F:enzyme inhibitor activity"/>
    <property type="evidence" value="ECO:0007669"/>
    <property type="project" value="InterPro"/>
</dbReference>
<evidence type="ECO:0000313" key="8">
    <source>
        <dbReference type="Proteomes" id="UP000639772"/>
    </source>
</evidence>
<organism evidence="7 8">
    <name type="scientific">Vanilla planifolia</name>
    <name type="common">Vanilla</name>
    <dbReference type="NCBI Taxonomy" id="51239"/>
    <lineage>
        <taxon>Eukaryota</taxon>
        <taxon>Viridiplantae</taxon>
        <taxon>Streptophyta</taxon>
        <taxon>Embryophyta</taxon>
        <taxon>Tracheophyta</taxon>
        <taxon>Spermatophyta</taxon>
        <taxon>Magnoliopsida</taxon>
        <taxon>Liliopsida</taxon>
        <taxon>Asparagales</taxon>
        <taxon>Orchidaceae</taxon>
        <taxon>Vanilloideae</taxon>
        <taxon>Vanilleae</taxon>
        <taxon>Vanilla</taxon>
    </lineage>
</organism>
<comment type="similarity">
    <text evidence="3">Belongs to the PMEI family.</text>
</comment>
<reference evidence="7 8" key="1">
    <citation type="journal article" date="2020" name="Nat. Food">
        <title>A phased Vanilla planifolia genome enables genetic improvement of flavour and production.</title>
        <authorList>
            <person name="Hasing T."/>
            <person name="Tang H."/>
            <person name="Brym M."/>
            <person name="Khazi F."/>
            <person name="Huang T."/>
            <person name="Chambers A.H."/>
        </authorList>
    </citation>
    <scope>NUCLEOTIDE SEQUENCE [LARGE SCALE GENOMIC DNA]</scope>
    <source>
        <tissue evidence="7">Leaf</tissue>
    </source>
</reference>
<dbReference type="SMART" id="SM00856">
    <property type="entry name" value="PMEI"/>
    <property type="match status" value="1"/>
</dbReference>
<dbReference type="InterPro" id="IPR034088">
    <property type="entry name" value="Pla_a_1-like"/>
</dbReference>
<dbReference type="InterPro" id="IPR006501">
    <property type="entry name" value="Pectinesterase_inhib_dom"/>
</dbReference>
<evidence type="ECO:0000256" key="4">
    <source>
        <dbReference type="SAM" id="SignalP"/>
    </source>
</evidence>
<comment type="caution">
    <text evidence="7">The sequence shown here is derived from an EMBL/GenBank/DDBJ whole genome shotgun (WGS) entry which is preliminary data.</text>
</comment>
<feature type="domain" description="Pectinesterase inhibitor" evidence="5">
    <location>
        <begin position="25"/>
        <end position="173"/>
    </location>
</feature>
<evidence type="ECO:0000256" key="3">
    <source>
        <dbReference type="ARBA" id="ARBA00038471"/>
    </source>
</evidence>
<dbReference type="EMBL" id="JADCNM010000001">
    <property type="protein sequence ID" value="KAG0503814.1"/>
    <property type="molecule type" value="Genomic_DNA"/>
</dbReference>
<dbReference type="NCBIfam" id="TIGR01614">
    <property type="entry name" value="PME_inhib"/>
    <property type="match status" value="1"/>
</dbReference>
<dbReference type="Pfam" id="PF04043">
    <property type="entry name" value="PMEI"/>
    <property type="match status" value="1"/>
</dbReference>
<sequence length="177" mass="19163">MAYPRRLLAIFILLILHQNLFSSADAWGNVELTCKKTAAKGIDFHFCVKTLQTIPKSSNAGTRDLAIAATKLAGKEFKHSLNVVKKLLLAKVTDADKEALSVCSDAYGDGVDELKETITFIRSRSKFDAITYLSAALTDVTTCDDAFEDFGNKSLVAKTNANARSLTSLALAITSLL</sequence>
<proteinExistence type="inferred from homology"/>
<evidence type="ECO:0000313" key="6">
    <source>
        <dbReference type="EMBL" id="KAG0503813.1"/>
    </source>
</evidence>
<evidence type="ECO:0000256" key="2">
    <source>
        <dbReference type="ARBA" id="ARBA00023157"/>
    </source>
</evidence>
<evidence type="ECO:0000313" key="7">
    <source>
        <dbReference type="EMBL" id="KAG0503814.1"/>
    </source>
</evidence>
<dbReference type="Gene3D" id="1.20.140.40">
    <property type="entry name" value="Invertase/pectin methylesterase inhibitor family protein"/>
    <property type="match status" value="1"/>
</dbReference>
<dbReference type="PANTHER" id="PTHR35357:SF8">
    <property type="entry name" value="OS01G0111000 PROTEIN"/>
    <property type="match status" value="1"/>
</dbReference>
<name>A0A835VKC8_VANPL</name>
<evidence type="ECO:0000256" key="1">
    <source>
        <dbReference type="ARBA" id="ARBA00022729"/>
    </source>
</evidence>
<dbReference type="SUPFAM" id="SSF101148">
    <property type="entry name" value="Plant invertase/pectin methylesterase inhibitor"/>
    <property type="match status" value="1"/>
</dbReference>
<dbReference type="AlphaFoldDB" id="A0A835VKC8"/>
<dbReference type="EMBL" id="JADCNM010000001">
    <property type="protein sequence ID" value="KAG0503813.1"/>
    <property type="molecule type" value="Genomic_DNA"/>
</dbReference>
<feature type="chain" id="PRO_5033643122" description="Pectinesterase inhibitor domain-containing protein" evidence="4">
    <location>
        <begin position="23"/>
        <end position="177"/>
    </location>
</feature>
<accession>A0A835VKC8</accession>